<dbReference type="Pfam" id="PF00355">
    <property type="entry name" value="Rieske"/>
    <property type="match status" value="1"/>
</dbReference>
<evidence type="ECO:0000313" key="6">
    <source>
        <dbReference type="EMBL" id="RAL58150.1"/>
    </source>
</evidence>
<dbReference type="GO" id="GO:0046872">
    <property type="term" value="F:metal ion binding"/>
    <property type="evidence" value="ECO:0007669"/>
    <property type="project" value="UniProtKB-KW"/>
</dbReference>
<feature type="domain" description="Rieske" evidence="5">
    <location>
        <begin position="77"/>
        <end position="108"/>
    </location>
</feature>
<dbReference type="InterPro" id="IPR036922">
    <property type="entry name" value="Rieske_2Fe-2S_sf"/>
</dbReference>
<keyword evidence="1" id="KW-0001">2Fe-2S</keyword>
<evidence type="ECO:0000313" key="7">
    <source>
        <dbReference type="Proteomes" id="UP000249056"/>
    </source>
</evidence>
<reference evidence="6 7" key="1">
    <citation type="submission" date="2018-06" db="EMBL/GenBank/DDBJ databases">
        <title>Genome Sequence of the Brown Rot Fungal Pathogen Monilinia fructigena.</title>
        <authorList>
            <person name="Landi L."/>
            <person name="De Miccolis Angelini R.M."/>
            <person name="Pollastro S."/>
            <person name="Abate D."/>
            <person name="Faretra F."/>
            <person name="Romanazzi G."/>
        </authorList>
    </citation>
    <scope>NUCLEOTIDE SEQUENCE [LARGE SCALE GENOMIC DNA]</scope>
    <source>
        <strain evidence="6 7">Mfrg269</strain>
    </source>
</reference>
<dbReference type="AlphaFoldDB" id="A0A395ID58"/>
<dbReference type="InterPro" id="IPR017941">
    <property type="entry name" value="Rieske_2Fe-2S"/>
</dbReference>
<accession>A0A395ID58</accession>
<sequence length="128" mass="13863">MSFFNAFVGPSRTGDTWFLTGPTTSFPNITASGNTVLSDRLPCKGAFAPGCKVFQVPLNNSTQAVEVDLDDAIAVGLKEQVMVFQYQGKFHAVDHSCPHSSFPLSRGTPFDIEDFGIRVERGTTVSKT</sequence>
<proteinExistence type="predicted"/>
<gene>
    <name evidence="6" type="ORF">DID88_002354</name>
</gene>
<name>A0A395ID58_9HELO</name>
<keyword evidence="7" id="KW-1185">Reference proteome</keyword>
<evidence type="ECO:0000259" key="5">
    <source>
        <dbReference type="Pfam" id="PF00355"/>
    </source>
</evidence>
<keyword evidence="2" id="KW-0479">Metal-binding</keyword>
<evidence type="ECO:0000256" key="2">
    <source>
        <dbReference type="ARBA" id="ARBA00022723"/>
    </source>
</evidence>
<organism evidence="6 7">
    <name type="scientific">Monilinia fructigena</name>
    <dbReference type="NCBI Taxonomy" id="38457"/>
    <lineage>
        <taxon>Eukaryota</taxon>
        <taxon>Fungi</taxon>
        <taxon>Dikarya</taxon>
        <taxon>Ascomycota</taxon>
        <taxon>Pezizomycotina</taxon>
        <taxon>Leotiomycetes</taxon>
        <taxon>Helotiales</taxon>
        <taxon>Sclerotiniaceae</taxon>
        <taxon>Monilinia</taxon>
    </lineage>
</organism>
<protein>
    <recommendedName>
        <fullName evidence="5">Rieske domain-containing protein</fullName>
    </recommendedName>
</protein>
<dbReference type="EMBL" id="QKRW01000097">
    <property type="protein sequence ID" value="RAL58150.1"/>
    <property type="molecule type" value="Genomic_DNA"/>
</dbReference>
<dbReference type="OrthoDB" id="426882at2759"/>
<dbReference type="Gene3D" id="2.102.10.10">
    <property type="entry name" value="Rieske [2Fe-2S] iron-sulphur domain"/>
    <property type="match status" value="1"/>
</dbReference>
<dbReference type="SUPFAM" id="SSF50022">
    <property type="entry name" value="ISP domain"/>
    <property type="match status" value="1"/>
</dbReference>
<keyword evidence="3" id="KW-0408">Iron</keyword>
<evidence type="ECO:0000256" key="3">
    <source>
        <dbReference type="ARBA" id="ARBA00023004"/>
    </source>
</evidence>
<comment type="caution">
    <text evidence="6">The sequence shown here is derived from an EMBL/GenBank/DDBJ whole genome shotgun (WGS) entry which is preliminary data.</text>
</comment>
<evidence type="ECO:0000256" key="1">
    <source>
        <dbReference type="ARBA" id="ARBA00022714"/>
    </source>
</evidence>
<dbReference type="Proteomes" id="UP000249056">
    <property type="component" value="Unassembled WGS sequence"/>
</dbReference>
<evidence type="ECO:0000256" key="4">
    <source>
        <dbReference type="ARBA" id="ARBA00023014"/>
    </source>
</evidence>
<dbReference type="GO" id="GO:0051537">
    <property type="term" value="F:2 iron, 2 sulfur cluster binding"/>
    <property type="evidence" value="ECO:0007669"/>
    <property type="project" value="UniProtKB-KW"/>
</dbReference>
<keyword evidence="4" id="KW-0411">Iron-sulfur</keyword>